<name>A0A6S6SVW5_9BACT</name>
<sequence>MYRLYTTIVILFFTSTLFANASISHSQYTELTNIVKQQQFLAKNILEEYINFQADQKSHPKKVKMQTSIQNFNTNHKKLINNKNNTKIINDKLAKVSARWKVVNNLSETKELPSFVIASMKNINKKLKELSKLYKATNR</sequence>
<protein>
    <recommendedName>
        <fullName evidence="3">Nitric oxide-responding transcriptional regulator Dnr (Crp/Fnr family)</fullName>
    </recommendedName>
</protein>
<reference evidence="2" key="1">
    <citation type="submission" date="2020-01" db="EMBL/GenBank/DDBJ databases">
        <authorList>
            <person name="Meier V. D."/>
            <person name="Meier V D."/>
        </authorList>
    </citation>
    <scope>NUCLEOTIDE SEQUENCE</scope>
    <source>
        <strain evidence="2">HLG_WM_MAG_06</strain>
    </source>
</reference>
<feature type="signal peptide" evidence="1">
    <location>
        <begin position="1"/>
        <end position="21"/>
    </location>
</feature>
<organism evidence="2">
    <name type="scientific">uncultured Sulfurovum sp</name>
    <dbReference type="NCBI Taxonomy" id="269237"/>
    <lineage>
        <taxon>Bacteria</taxon>
        <taxon>Pseudomonadati</taxon>
        <taxon>Campylobacterota</taxon>
        <taxon>Epsilonproteobacteria</taxon>
        <taxon>Campylobacterales</taxon>
        <taxon>Sulfurovaceae</taxon>
        <taxon>Sulfurovum</taxon>
        <taxon>environmental samples</taxon>
    </lineage>
</organism>
<accession>A0A6S6SVW5</accession>
<evidence type="ECO:0008006" key="3">
    <source>
        <dbReference type="Google" id="ProtNLM"/>
    </source>
</evidence>
<dbReference type="EMBL" id="CACVAP010000059">
    <property type="protein sequence ID" value="CAA6810122.1"/>
    <property type="molecule type" value="Genomic_DNA"/>
</dbReference>
<keyword evidence="1" id="KW-0732">Signal</keyword>
<evidence type="ECO:0000313" key="2">
    <source>
        <dbReference type="EMBL" id="CAA6810122.1"/>
    </source>
</evidence>
<evidence type="ECO:0000256" key="1">
    <source>
        <dbReference type="SAM" id="SignalP"/>
    </source>
</evidence>
<dbReference type="AlphaFoldDB" id="A0A6S6SVW5"/>
<proteinExistence type="predicted"/>
<feature type="chain" id="PRO_5028036438" description="Nitric oxide-responding transcriptional regulator Dnr (Crp/Fnr family)" evidence="1">
    <location>
        <begin position="22"/>
        <end position="139"/>
    </location>
</feature>
<gene>
    <name evidence="2" type="ORF">HELGO_WM5205</name>
</gene>